<dbReference type="Pfam" id="PF01965">
    <property type="entry name" value="DJ-1_PfpI"/>
    <property type="match status" value="1"/>
</dbReference>
<feature type="domain" description="DJ-1/PfpI" evidence="1">
    <location>
        <begin position="55"/>
        <end position="193"/>
    </location>
</feature>
<dbReference type="InterPro" id="IPR002818">
    <property type="entry name" value="DJ-1/PfpI"/>
</dbReference>
<dbReference type="InterPro" id="IPR052158">
    <property type="entry name" value="INH-QAR"/>
</dbReference>
<dbReference type="AlphaFoldDB" id="A0A8H5C5K6"/>
<keyword evidence="3" id="KW-1185">Reference proteome</keyword>
<reference evidence="2 3" key="1">
    <citation type="journal article" date="2020" name="ISME J.">
        <title>Uncovering the hidden diversity of litter-decomposition mechanisms in mushroom-forming fungi.</title>
        <authorList>
            <person name="Floudas D."/>
            <person name="Bentzer J."/>
            <person name="Ahren D."/>
            <person name="Johansson T."/>
            <person name="Persson P."/>
            <person name="Tunlid A."/>
        </authorList>
    </citation>
    <scope>NUCLEOTIDE SEQUENCE [LARGE SCALE GENOMIC DNA]</scope>
    <source>
        <strain evidence="2 3">CBS 175.51</strain>
    </source>
</reference>
<sequence length="232" mass="25285">MIDSTTPIEFGVLLTPDHQWLDAAGTVDYINLHSQVLFKPAYFPDALVKKAAIINWHYISYAGDLKPIQATSGPVQPPSTTFKDCPALDYLIVPGPDPFLELSPECIAFLKAQYAGLKALLTVCTGSMLLAQTGLLDGVHAATNKAGLKFVTEKGAFERFNKVKWVTNKRFVVDGKVWSAAGVTAGLDLGAEFSRVHFDPEIVKLAKEASEYVPRGAEPDPYAYLLEGIELK</sequence>
<evidence type="ECO:0000313" key="2">
    <source>
        <dbReference type="EMBL" id="KAF5335496.1"/>
    </source>
</evidence>
<dbReference type="PANTHER" id="PTHR43130:SF7">
    <property type="entry name" value="DJ-1_PFPI DOMAIN-CONTAINING PROTEIN"/>
    <property type="match status" value="1"/>
</dbReference>
<dbReference type="EMBL" id="JAACJK010000061">
    <property type="protein sequence ID" value="KAF5335496.1"/>
    <property type="molecule type" value="Genomic_DNA"/>
</dbReference>
<accession>A0A8H5C5K6</accession>
<evidence type="ECO:0000259" key="1">
    <source>
        <dbReference type="Pfam" id="PF01965"/>
    </source>
</evidence>
<protein>
    <recommendedName>
        <fullName evidence="1">DJ-1/PfpI domain-containing protein</fullName>
    </recommendedName>
</protein>
<dbReference type="CDD" id="cd03139">
    <property type="entry name" value="GATase1_PfpI_2"/>
    <property type="match status" value="1"/>
</dbReference>
<proteinExistence type="predicted"/>
<comment type="caution">
    <text evidence="2">The sequence shown here is derived from an EMBL/GenBank/DDBJ whole genome shotgun (WGS) entry which is preliminary data.</text>
</comment>
<dbReference type="PANTHER" id="PTHR43130">
    <property type="entry name" value="ARAC-FAMILY TRANSCRIPTIONAL REGULATOR"/>
    <property type="match status" value="1"/>
</dbReference>
<evidence type="ECO:0000313" key="3">
    <source>
        <dbReference type="Proteomes" id="UP000541558"/>
    </source>
</evidence>
<dbReference type="SUPFAM" id="SSF52317">
    <property type="entry name" value="Class I glutamine amidotransferase-like"/>
    <property type="match status" value="1"/>
</dbReference>
<organism evidence="2 3">
    <name type="scientific">Ephemerocybe angulata</name>
    <dbReference type="NCBI Taxonomy" id="980116"/>
    <lineage>
        <taxon>Eukaryota</taxon>
        <taxon>Fungi</taxon>
        <taxon>Dikarya</taxon>
        <taxon>Basidiomycota</taxon>
        <taxon>Agaricomycotina</taxon>
        <taxon>Agaricomycetes</taxon>
        <taxon>Agaricomycetidae</taxon>
        <taxon>Agaricales</taxon>
        <taxon>Agaricineae</taxon>
        <taxon>Psathyrellaceae</taxon>
        <taxon>Ephemerocybe</taxon>
    </lineage>
</organism>
<dbReference type="OrthoDB" id="543156at2759"/>
<dbReference type="Gene3D" id="3.40.50.880">
    <property type="match status" value="1"/>
</dbReference>
<name>A0A8H5C5K6_9AGAR</name>
<dbReference type="InterPro" id="IPR029062">
    <property type="entry name" value="Class_I_gatase-like"/>
</dbReference>
<gene>
    <name evidence="2" type="ORF">D9611_012202</name>
</gene>
<dbReference type="Proteomes" id="UP000541558">
    <property type="component" value="Unassembled WGS sequence"/>
</dbReference>